<dbReference type="Proteomes" id="UP000325672">
    <property type="component" value="Unassembled WGS sequence"/>
</dbReference>
<evidence type="ECO:0000313" key="2">
    <source>
        <dbReference type="Proteomes" id="UP000325672"/>
    </source>
</evidence>
<keyword evidence="2" id="KW-1185">Reference proteome</keyword>
<dbReference type="GeneID" id="43637886"/>
<dbReference type="AlphaFoldDB" id="A0A5N6T439"/>
<gene>
    <name evidence="1" type="ORF">BDV38DRAFT_238521</name>
</gene>
<dbReference type="EMBL" id="ML743559">
    <property type="protein sequence ID" value="KAE8141029.1"/>
    <property type="molecule type" value="Genomic_DNA"/>
</dbReference>
<organism evidence="1 2">
    <name type="scientific">Aspergillus pseudotamarii</name>
    <dbReference type="NCBI Taxonomy" id="132259"/>
    <lineage>
        <taxon>Eukaryota</taxon>
        <taxon>Fungi</taxon>
        <taxon>Dikarya</taxon>
        <taxon>Ascomycota</taxon>
        <taxon>Pezizomycotina</taxon>
        <taxon>Eurotiomycetes</taxon>
        <taxon>Eurotiomycetidae</taxon>
        <taxon>Eurotiales</taxon>
        <taxon>Aspergillaceae</taxon>
        <taxon>Aspergillus</taxon>
        <taxon>Aspergillus subgen. Circumdati</taxon>
    </lineage>
</organism>
<proteinExistence type="predicted"/>
<evidence type="ECO:0000313" key="1">
    <source>
        <dbReference type="EMBL" id="KAE8141029.1"/>
    </source>
</evidence>
<dbReference type="RefSeq" id="XP_031917092.1">
    <property type="nucleotide sequence ID" value="XM_032053676.1"/>
</dbReference>
<reference evidence="1 2" key="1">
    <citation type="submission" date="2019-04" db="EMBL/GenBank/DDBJ databases">
        <title>Friends and foes A comparative genomics study of 23 Aspergillus species from section Flavi.</title>
        <authorList>
            <consortium name="DOE Joint Genome Institute"/>
            <person name="Kjaerbolling I."/>
            <person name="Vesth T."/>
            <person name="Frisvad J.C."/>
            <person name="Nybo J.L."/>
            <person name="Theobald S."/>
            <person name="Kildgaard S."/>
            <person name="Isbrandt T."/>
            <person name="Kuo A."/>
            <person name="Sato A."/>
            <person name="Lyhne E.K."/>
            <person name="Kogle M.E."/>
            <person name="Wiebenga A."/>
            <person name="Kun R.S."/>
            <person name="Lubbers R.J."/>
            <person name="Makela M.R."/>
            <person name="Barry K."/>
            <person name="Chovatia M."/>
            <person name="Clum A."/>
            <person name="Daum C."/>
            <person name="Haridas S."/>
            <person name="He G."/>
            <person name="LaButti K."/>
            <person name="Lipzen A."/>
            <person name="Mondo S."/>
            <person name="Riley R."/>
            <person name="Salamov A."/>
            <person name="Simmons B.A."/>
            <person name="Magnuson J.K."/>
            <person name="Henrissat B."/>
            <person name="Mortensen U.H."/>
            <person name="Larsen T.O."/>
            <person name="Devries R.P."/>
            <person name="Grigoriev I.V."/>
            <person name="Machida M."/>
            <person name="Baker S.E."/>
            <person name="Andersen M.R."/>
        </authorList>
    </citation>
    <scope>NUCLEOTIDE SEQUENCE [LARGE SCALE GENOMIC DNA]</scope>
    <source>
        <strain evidence="1 2">CBS 117625</strain>
    </source>
</reference>
<name>A0A5N6T439_ASPPS</name>
<sequence>MMSDDVTKVEGDEVVFFLFFALLSNPVLSHVVIAVVSAPATFPLPSSGVACVQSREQCLPHPC</sequence>
<accession>A0A5N6T439</accession>
<protein>
    <submittedName>
        <fullName evidence="1">Uncharacterized protein</fullName>
    </submittedName>
</protein>